<evidence type="ECO:0000313" key="6">
    <source>
        <dbReference type="Proteomes" id="UP000235826"/>
    </source>
</evidence>
<feature type="domain" description="Secretion system C-terminal sorting" evidence="4">
    <location>
        <begin position="844"/>
        <end position="915"/>
    </location>
</feature>
<dbReference type="Pfam" id="PF15892">
    <property type="entry name" value="BNR_4"/>
    <property type="match status" value="1"/>
</dbReference>
<keyword evidence="6" id="KW-1185">Reference proteome</keyword>
<dbReference type="Proteomes" id="UP000235826">
    <property type="component" value="Chromosome"/>
</dbReference>
<evidence type="ECO:0000313" key="5">
    <source>
        <dbReference type="EMBL" id="AUP78905.1"/>
    </source>
</evidence>
<dbReference type="OrthoDB" id="258246at2"/>
<evidence type="ECO:0000256" key="2">
    <source>
        <dbReference type="SAM" id="MobiDB-lite"/>
    </source>
</evidence>
<name>A0A2K9PPD9_9FLAO</name>
<dbReference type="KEGG" id="fek:C1H87_09410"/>
<dbReference type="InterPro" id="IPR026444">
    <property type="entry name" value="Secre_tail"/>
</dbReference>
<reference evidence="5 6" key="1">
    <citation type="submission" date="2018-01" db="EMBL/GenBank/DDBJ databases">
        <title>Complete genome sequence of Flavivirga eckloniae ECD14 isolated from seaweed Ecklonia cava.</title>
        <authorList>
            <person name="Lee J.H."/>
            <person name="Baik K.S."/>
            <person name="Seong C.N."/>
        </authorList>
    </citation>
    <scope>NUCLEOTIDE SEQUENCE [LARGE SCALE GENOMIC DNA]</scope>
    <source>
        <strain evidence="5 6">ECD14</strain>
    </source>
</reference>
<evidence type="ECO:0000256" key="1">
    <source>
        <dbReference type="ARBA" id="ARBA00022729"/>
    </source>
</evidence>
<keyword evidence="1 3" id="KW-0732">Signal</keyword>
<dbReference type="RefSeq" id="WP_102755560.1">
    <property type="nucleotide sequence ID" value="NZ_CP025791.1"/>
</dbReference>
<evidence type="ECO:0000259" key="4">
    <source>
        <dbReference type="Pfam" id="PF18962"/>
    </source>
</evidence>
<dbReference type="EMBL" id="CP025791">
    <property type="protein sequence ID" value="AUP78905.1"/>
    <property type="molecule type" value="Genomic_DNA"/>
</dbReference>
<evidence type="ECO:0000256" key="3">
    <source>
        <dbReference type="SAM" id="SignalP"/>
    </source>
</evidence>
<accession>A0A2K9PPD9</accession>
<feature type="region of interest" description="Disordered" evidence="2">
    <location>
        <begin position="763"/>
        <end position="787"/>
    </location>
</feature>
<proteinExistence type="predicted"/>
<dbReference type="Pfam" id="PF18962">
    <property type="entry name" value="Por_Secre_tail"/>
    <property type="match status" value="1"/>
</dbReference>
<gene>
    <name evidence="5" type="ORF">C1H87_09410</name>
</gene>
<feature type="compositionally biased region" description="Polar residues" evidence="2">
    <location>
        <begin position="774"/>
        <end position="787"/>
    </location>
</feature>
<protein>
    <recommendedName>
        <fullName evidence="4">Secretion system C-terminal sorting domain-containing protein</fullName>
    </recommendedName>
</protein>
<feature type="chain" id="PRO_5014675427" description="Secretion system C-terminal sorting domain-containing protein" evidence="3">
    <location>
        <begin position="24"/>
        <end position="917"/>
    </location>
</feature>
<dbReference type="NCBIfam" id="TIGR04183">
    <property type="entry name" value="Por_Secre_tail"/>
    <property type="match status" value="1"/>
</dbReference>
<feature type="signal peptide" evidence="3">
    <location>
        <begin position="1"/>
        <end position="23"/>
    </location>
</feature>
<dbReference type="AlphaFoldDB" id="A0A2K9PPD9"/>
<sequence length="917" mass="100061">MKKTILFLTVLGLSALRVMNAQHDTANGFDFIISDDGVWTWYNDERAAFKNDKLYTSYVKKNGRVGLSVNDIKTGANVGTETLLSNWFEKDDHNNASLLLRQDGKIMAFFTAHIREKVNYFRISNVNEPTQQSDWGAQVSQVTTNDSDNKGATYNNAYQLSAEAGKIYNFMRTNNFNPNFKEYLADGTPVRDGKDLILFQIGNGSVRPYLKCTSNNTDRIDFFFTDGHPVNVENNLYHCYYKTNADGSQGSIYQTDGTLITTMASVIGTDTTPGVPIQVSSVNKVYVFGSDGTQDRPWTHNINYDPVTGHPVVTYSKQRNINQITYHYAKWNGTQWNNYFVSDAGQGFVELGQEDYTGLITTNPYNTNEIFMSSNRNPITGIENNRYEIYSAITPDGGTTWNWTEVTSNSIQDNLRPYVPKGITTPEDRVVLWFYGNYISYLNYTTMVVGEYINKVYDGPAPIIPEPIPPIDTNIAYGVDINGRVGGNGAVGPTLNPFVAMDAVANASATDNGVTFTLFGSVEGSRDRGSSTPNNLVRDFVYAAGNGTSTGMRIENLPAGEYTFNSFHYDNDYAAPVTVVLREQGGAQIGNTIAIDNVETPASFTINAEAGKVYEVVATGTSSNGSRFNGLSIIDPNATIDVSGINLDINSEDNGGSNLTESGFEALVSPRDSAPTNNSITIDGVTITLGGNIAGSRNRGGDNNMIRDFIFGAVNSTETIVSITNLPAGSYSINSYHFDYRYPAPVMVTLREVGGATIGTVNLNENTDAKDDNQTPPIAGNSSDPASFSFTSDGSKTYELAIVGIDGSNGDTPNGRGPRFNGLEISSQALSTDDFSKTANNIEVFPNPFNNDLNIKSTANITKAKLYNVTGGLIKEVSLANQNGSYNFEIEGLPSGVYFLNIFENQNLLVVKKLIKE</sequence>
<organism evidence="5 6">
    <name type="scientific">Flavivirga eckloniae</name>
    <dbReference type="NCBI Taxonomy" id="1803846"/>
    <lineage>
        <taxon>Bacteria</taxon>
        <taxon>Pseudomonadati</taxon>
        <taxon>Bacteroidota</taxon>
        <taxon>Flavobacteriia</taxon>
        <taxon>Flavobacteriales</taxon>
        <taxon>Flavobacteriaceae</taxon>
        <taxon>Flavivirga</taxon>
    </lineage>
</organism>